<reference evidence="6 7" key="1">
    <citation type="submission" date="2017-12" db="EMBL/GenBank/DDBJ databases">
        <title>Gene loss provides genomic basis for host adaptation in cereal stripe rust fungi.</title>
        <authorList>
            <person name="Xia C."/>
        </authorList>
    </citation>
    <scope>NUCLEOTIDE SEQUENCE [LARGE SCALE GENOMIC DNA]</scope>
    <source>
        <strain evidence="6 7">93TX-2</strain>
    </source>
</reference>
<evidence type="ECO:0000256" key="4">
    <source>
        <dbReference type="ARBA" id="ARBA00023136"/>
    </source>
</evidence>
<name>A0A2S4UFJ6_9BASI</name>
<dbReference type="OrthoDB" id="342281at2759"/>
<comment type="subcellular location">
    <subcellularLocation>
        <location evidence="1">Membrane</location>
    </subcellularLocation>
</comment>
<reference evidence="7" key="2">
    <citation type="journal article" date="2018" name="BMC Genomics">
        <title>Genomic insights into host adaptation between the wheat stripe rust pathogen (Puccinia striiformis f. sp. tritici) and the barley stripe rust pathogen (Puccinia striiformis f. sp. hordei).</title>
        <authorList>
            <person name="Xia C."/>
            <person name="Wang M."/>
            <person name="Yin C."/>
            <person name="Cornejo O.E."/>
            <person name="Hulbert S.H."/>
            <person name="Chen X."/>
        </authorList>
    </citation>
    <scope>NUCLEOTIDE SEQUENCE [LARGE SCALE GENOMIC DNA]</scope>
    <source>
        <strain evidence="7">93TX-2</strain>
    </source>
</reference>
<dbReference type="InterPro" id="IPR045119">
    <property type="entry name" value="SUN1-5"/>
</dbReference>
<reference evidence="7" key="3">
    <citation type="journal article" date="2018" name="Mol. Plant Microbe Interact.">
        <title>Genome sequence resources for the wheat stripe rust pathogen (Puccinia striiformis f. sp. tritici) and the barley stripe rust pathogen (Puccinia striiformis f. sp. hordei).</title>
        <authorList>
            <person name="Xia C."/>
            <person name="Wang M."/>
            <person name="Yin C."/>
            <person name="Cornejo O.E."/>
            <person name="Hulbert S.H."/>
            <person name="Chen X."/>
        </authorList>
    </citation>
    <scope>NUCLEOTIDE SEQUENCE [LARGE SCALE GENOMIC DNA]</scope>
    <source>
        <strain evidence="7">93TX-2</strain>
    </source>
</reference>
<dbReference type="Proteomes" id="UP000238274">
    <property type="component" value="Unassembled WGS sequence"/>
</dbReference>
<feature type="domain" description="SUN" evidence="5">
    <location>
        <begin position="138"/>
        <end position="304"/>
    </location>
</feature>
<dbReference type="PANTHER" id="PTHR12911">
    <property type="entry name" value="SAD1/UNC-84-LIKE PROTEIN-RELATED"/>
    <property type="match status" value="1"/>
</dbReference>
<keyword evidence="2" id="KW-0812">Transmembrane</keyword>
<evidence type="ECO:0000259" key="5">
    <source>
        <dbReference type="PROSITE" id="PS51469"/>
    </source>
</evidence>
<comment type="caution">
    <text evidence="6">The sequence shown here is derived from an EMBL/GenBank/DDBJ whole genome shotgun (WGS) entry which is preliminary data.</text>
</comment>
<dbReference type="InterPro" id="IPR012919">
    <property type="entry name" value="SUN_dom"/>
</dbReference>
<dbReference type="PROSITE" id="PS51469">
    <property type="entry name" value="SUN"/>
    <property type="match status" value="1"/>
</dbReference>
<accession>A0A2S4UFJ6</accession>
<keyword evidence="7" id="KW-1185">Reference proteome</keyword>
<protein>
    <recommendedName>
        <fullName evidence="5">SUN domain-containing protein</fullName>
    </recommendedName>
</protein>
<dbReference type="EMBL" id="PKSM01000386">
    <property type="protein sequence ID" value="POV96058.1"/>
    <property type="molecule type" value="Genomic_DNA"/>
</dbReference>
<dbReference type="Pfam" id="PF07738">
    <property type="entry name" value="Sad1_UNC"/>
    <property type="match status" value="1"/>
</dbReference>
<evidence type="ECO:0000256" key="1">
    <source>
        <dbReference type="ARBA" id="ARBA00004370"/>
    </source>
</evidence>
<dbReference type="Gene3D" id="2.60.120.260">
    <property type="entry name" value="Galactose-binding domain-like"/>
    <property type="match status" value="1"/>
</dbReference>
<evidence type="ECO:0000313" key="7">
    <source>
        <dbReference type="Proteomes" id="UP000238274"/>
    </source>
</evidence>
<proteinExistence type="predicted"/>
<dbReference type="PANTHER" id="PTHR12911:SF8">
    <property type="entry name" value="KLAROID PROTEIN-RELATED"/>
    <property type="match status" value="1"/>
</dbReference>
<dbReference type="GO" id="GO:0034993">
    <property type="term" value="C:meiotic nuclear membrane microtubule tethering complex"/>
    <property type="evidence" value="ECO:0007669"/>
    <property type="project" value="TreeGrafter"/>
</dbReference>
<evidence type="ECO:0000256" key="2">
    <source>
        <dbReference type="ARBA" id="ARBA00022692"/>
    </source>
</evidence>
<dbReference type="AlphaFoldDB" id="A0A2S4UFJ6"/>
<evidence type="ECO:0000313" key="6">
    <source>
        <dbReference type="EMBL" id="POV96058.1"/>
    </source>
</evidence>
<dbReference type="GO" id="GO:0043495">
    <property type="term" value="F:protein-membrane adaptor activity"/>
    <property type="evidence" value="ECO:0007669"/>
    <property type="project" value="TreeGrafter"/>
</dbReference>
<keyword evidence="3" id="KW-1133">Transmembrane helix</keyword>
<sequence length="318" mass="35028">MSSPQSNNQKSVGTFGKQAAIGWKYLKQRWLGVSVILIFIIILNHKHSSLKEQVIILEKRLQVLQDQGSKTAHQVQDLIDSAVDVALNSPFKTAIPEVEDNCKIASSVPNPTTRFRANEQGTEPIISPRKDFASFSAGASIIEPSTSPTWAHHRKTHTSRFPFIGDNFQKISGSPPLTVLVSDLSVGACWPFHGTMGQIAIQLSRTIWVEGITLGHVPQSLAYDIQTAPKQFELWGMHGTGPEVDGNLLLEGSYSIDSSNNLQEFSVPKTKLQLHSQVLLKIKSNHGNPDFTCIYRIQVHGELGDMPDSHRSGHVVPT</sequence>
<keyword evidence="4" id="KW-0472">Membrane</keyword>
<dbReference type="VEuPathDB" id="FungiDB:PSTT_16200"/>
<gene>
    <name evidence="6" type="ORF">PSHT_15335</name>
</gene>
<dbReference type="VEuPathDB" id="FungiDB:PSHT_15335"/>
<organism evidence="6 7">
    <name type="scientific">Puccinia striiformis</name>
    <dbReference type="NCBI Taxonomy" id="27350"/>
    <lineage>
        <taxon>Eukaryota</taxon>
        <taxon>Fungi</taxon>
        <taxon>Dikarya</taxon>
        <taxon>Basidiomycota</taxon>
        <taxon>Pucciniomycotina</taxon>
        <taxon>Pucciniomycetes</taxon>
        <taxon>Pucciniales</taxon>
        <taxon>Pucciniaceae</taxon>
        <taxon>Puccinia</taxon>
    </lineage>
</organism>
<evidence type="ECO:0000256" key="3">
    <source>
        <dbReference type="ARBA" id="ARBA00022989"/>
    </source>
</evidence>
<dbReference type="FunFam" id="2.60.120.260:FF:000335">
    <property type="entry name" value="Uncharacterized protein"/>
    <property type="match status" value="1"/>
</dbReference>